<proteinExistence type="predicted"/>
<keyword evidence="1" id="KW-0812">Transmembrane</keyword>
<feature type="transmembrane region" description="Helical" evidence="1">
    <location>
        <begin position="274"/>
        <end position="296"/>
    </location>
</feature>
<sequence>MGCDKTGTMDERKLNRFQSLINGIPPEGSRAGGEIVRGEVVDGNDATNNSLSLAQRTSESILEARVLMGQLVRGDDESRKLLLEYFREGIEEKYLQASIRTDQTRLDNLKKQMDMMNDGLSSRLGEETTIVKVYKEISETNSEQYQPILTQEGKINPQGFFDFLRFHKELAIKILSASEIASESVEVEAQTALVPLREELSRLKIREQKETAIELIGARQSLVDAGVARGEIRTSKIRGMTTPLIITVAEAPIILLQAPTDRLIKWMDESKDKAVPIAAVAGATAGPIILFTRIAASSPIIESWLSQHLVVGTLSGIFGGSLLAVASWGTIKNILPALKGGFDYIIKQLENLKRK</sequence>
<name>A0A0G1J7J8_9BACT</name>
<protein>
    <submittedName>
        <fullName evidence="2">Uncharacterized protein</fullName>
    </submittedName>
</protein>
<comment type="caution">
    <text evidence="2">The sequence shown here is derived from an EMBL/GenBank/DDBJ whole genome shotgun (WGS) entry which is preliminary data.</text>
</comment>
<keyword evidence="1" id="KW-0472">Membrane</keyword>
<evidence type="ECO:0000313" key="3">
    <source>
        <dbReference type="Proteomes" id="UP000033901"/>
    </source>
</evidence>
<dbReference type="Proteomes" id="UP000033901">
    <property type="component" value="Unassembled WGS sequence"/>
</dbReference>
<dbReference type="AlphaFoldDB" id="A0A0G1J7J8"/>
<dbReference type="EMBL" id="LCIZ01000006">
    <property type="protein sequence ID" value="KKT67591.1"/>
    <property type="molecule type" value="Genomic_DNA"/>
</dbReference>
<keyword evidence="1" id="KW-1133">Transmembrane helix</keyword>
<organism evidence="2 3">
    <name type="scientific">Candidatus Curtissbacteria bacterium GW2011_GWC1_44_33</name>
    <dbReference type="NCBI Taxonomy" id="1618413"/>
    <lineage>
        <taxon>Bacteria</taxon>
        <taxon>Candidatus Curtissiibacteriota</taxon>
    </lineage>
</organism>
<gene>
    <name evidence="2" type="ORF">UW61_C0006G0019</name>
</gene>
<evidence type="ECO:0000256" key="1">
    <source>
        <dbReference type="SAM" id="Phobius"/>
    </source>
</evidence>
<evidence type="ECO:0000313" key="2">
    <source>
        <dbReference type="EMBL" id="KKT67591.1"/>
    </source>
</evidence>
<feature type="transmembrane region" description="Helical" evidence="1">
    <location>
        <begin position="308"/>
        <end position="331"/>
    </location>
</feature>
<reference evidence="2 3" key="1">
    <citation type="journal article" date="2015" name="Nature">
        <title>rRNA introns, odd ribosomes, and small enigmatic genomes across a large radiation of phyla.</title>
        <authorList>
            <person name="Brown C.T."/>
            <person name="Hug L.A."/>
            <person name="Thomas B.C."/>
            <person name="Sharon I."/>
            <person name="Castelle C.J."/>
            <person name="Singh A."/>
            <person name="Wilkins M.J."/>
            <person name="Williams K.H."/>
            <person name="Banfield J.F."/>
        </authorList>
    </citation>
    <scope>NUCLEOTIDE SEQUENCE [LARGE SCALE GENOMIC DNA]</scope>
</reference>
<accession>A0A0G1J7J8</accession>